<reference evidence="1" key="1">
    <citation type="submission" date="2023-12" db="EMBL/GenBank/DDBJ databases">
        <title>Genome assembly of Anisodus tanguticus.</title>
        <authorList>
            <person name="Wang Y.-J."/>
        </authorList>
    </citation>
    <scope>NUCLEOTIDE SEQUENCE</scope>
    <source>
        <strain evidence="1">KB-2021</strain>
        <tissue evidence="1">Leaf</tissue>
    </source>
</reference>
<comment type="caution">
    <text evidence="1">The sequence shown here is derived from an EMBL/GenBank/DDBJ whole genome shotgun (WGS) entry which is preliminary data.</text>
</comment>
<organism evidence="1 2">
    <name type="scientific">Anisodus tanguticus</name>
    <dbReference type="NCBI Taxonomy" id="243964"/>
    <lineage>
        <taxon>Eukaryota</taxon>
        <taxon>Viridiplantae</taxon>
        <taxon>Streptophyta</taxon>
        <taxon>Embryophyta</taxon>
        <taxon>Tracheophyta</taxon>
        <taxon>Spermatophyta</taxon>
        <taxon>Magnoliopsida</taxon>
        <taxon>eudicotyledons</taxon>
        <taxon>Gunneridae</taxon>
        <taxon>Pentapetalae</taxon>
        <taxon>asterids</taxon>
        <taxon>lamiids</taxon>
        <taxon>Solanales</taxon>
        <taxon>Solanaceae</taxon>
        <taxon>Solanoideae</taxon>
        <taxon>Hyoscyameae</taxon>
        <taxon>Anisodus</taxon>
    </lineage>
</organism>
<evidence type="ECO:0000313" key="2">
    <source>
        <dbReference type="Proteomes" id="UP001291623"/>
    </source>
</evidence>
<dbReference type="Proteomes" id="UP001291623">
    <property type="component" value="Unassembled WGS sequence"/>
</dbReference>
<dbReference type="AlphaFoldDB" id="A0AAE1SP85"/>
<keyword evidence="2" id="KW-1185">Reference proteome</keyword>
<gene>
    <name evidence="1" type="ORF">RND71_008709</name>
</gene>
<sequence>MVTKKRSIGKNKACCVHDLMLDFCKEKAEEDNFLLWLNRYQDAKPPHFYSEKPVHRRLSFCSNRDDLARVLDLEFVDVKSFPTELNHLRHLAIQTCEDSIWRP</sequence>
<dbReference type="EMBL" id="JAVYJV010000004">
    <property type="protein sequence ID" value="KAK4373325.1"/>
    <property type="molecule type" value="Genomic_DNA"/>
</dbReference>
<protein>
    <submittedName>
        <fullName evidence="1">Uncharacterized protein</fullName>
    </submittedName>
</protein>
<proteinExistence type="predicted"/>
<accession>A0AAE1SP85</accession>
<evidence type="ECO:0000313" key="1">
    <source>
        <dbReference type="EMBL" id="KAK4373325.1"/>
    </source>
</evidence>
<name>A0AAE1SP85_9SOLA</name>